<feature type="domain" description="DUF1232" evidence="5">
    <location>
        <begin position="50"/>
        <end position="85"/>
    </location>
</feature>
<keyword evidence="2" id="KW-0812">Transmembrane</keyword>
<dbReference type="GO" id="GO:0012505">
    <property type="term" value="C:endomembrane system"/>
    <property type="evidence" value="ECO:0007669"/>
    <property type="project" value="UniProtKB-SubCell"/>
</dbReference>
<proteinExistence type="predicted"/>
<comment type="subcellular location">
    <subcellularLocation>
        <location evidence="1">Endomembrane system</location>
        <topology evidence="1">Multi-pass membrane protein</topology>
    </subcellularLocation>
</comment>
<dbReference type="AlphaFoldDB" id="A0A1H2EP70"/>
<dbReference type="Proteomes" id="UP000243924">
    <property type="component" value="Chromosome I"/>
</dbReference>
<accession>A0A1H2EP70</accession>
<dbReference type="OrthoDB" id="9804184at2"/>
<keyword evidence="3" id="KW-1133">Transmembrane helix</keyword>
<name>A0A1H2EP70_9GAMM</name>
<keyword evidence="7" id="KW-1185">Reference proteome</keyword>
<evidence type="ECO:0000313" key="7">
    <source>
        <dbReference type="Proteomes" id="UP000243924"/>
    </source>
</evidence>
<dbReference type="Pfam" id="PF06803">
    <property type="entry name" value="DUF1232"/>
    <property type="match status" value="1"/>
</dbReference>
<evidence type="ECO:0000256" key="4">
    <source>
        <dbReference type="ARBA" id="ARBA00023136"/>
    </source>
</evidence>
<reference evidence="7" key="1">
    <citation type="submission" date="2016-10" db="EMBL/GenBank/DDBJ databases">
        <authorList>
            <person name="Varghese N."/>
            <person name="Submissions S."/>
        </authorList>
    </citation>
    <scope>NUCLEOTIDE SEQUENCE [LARGE SCALE GENOMIC DNA]</scope>
    <source>
        <strain evidence="7">CECT 8338</strain>
    </source>
</reference>
<dbReference type="EMBL" id="LT629787">
    <property type="protein sequence ID" value="SDT96891.1"/>
    <property type="molecule type" value="Genomic_DNA"/>
</dbReference>
<evidence type="ECO:0000256" key="1">
    <source>
        <dbReference type="ARBA" id="ARBA00004127"/>
    </source>
</evidence>
<protein>
    <submittedName>
        <fullName evidence="6">Uncharacterized membrane protein YkvA, DUF1232 family</fullName>
    </submittedName>
</protein>
<organism evidence="6 7">
    <name type="scientific">Halopseudomonas salegens</name>
    <dbReference type="NCBI Taxonomy" id="1434072"/>
    <lineage>
        <taxon>Bacteria</taxon>
        <taxon>Pseudomonadati</taxon>
        <taxon>Pseudomonadota</taxon>
        <taxon>Gammaproteobacteria</taxon>
        <taxon>Pseudomonadales</taxon>
        <taxon>Pseudomonadaceae</taxon>
        <taxon>Halopseudomonas</taxon>
    </lineage>
</organism>
<dbReference type="InterPro" id="IPR016983">
    <property type="entry name" value="UCP031804"/>
</dbReference>
<sequence>MQVENSAHAYSEGGFWQKLSAAARLAGRDVVERALWLFYTAKSPLTPAWARATIYAALGYFILPVDAVPDMLPMVGYTDDLAMLVAAYSAVSEYITRDTKAKAKEQLDRWFGPSPGIR</sequence>
<dbReference type="PIRSF" id="PIRSF031804">
    <property type="entry name" value="UCP031804"/>
    <property type="match status" value="1"/>
</dbReference>
<evidence type="ECO:0000256" key="2">
    <source>
        <dbReference type="ARBA" id="ARBA00022692"/>
    </source>
</evidence>
<evidence type="ECO:0000313" key="6">
    <source>
        <dbReference type="EMBL" id="SDT96891.1"/>
    </source>
</evidence>
<evidence type="ECO:0000259" key="5">
    <source>
        <dbReference type="Pfam" id="PF06803"/>
    </source>
</evidence>
<gene>
    <name evidence="6" type="ORF">SAMN05216210_0915</name>
</gene>
<dbReference type="STRING" id="1434072.SAMN05216210_0915"/>
<evidence type="ECO:0000256" key="3">
    <source>
        <dbReference type="ARBA" id="ARBA00022989"/>
    </source>
</evidence>
<keyword evidence="4" id="KW-0472">Membrane</keyword>
<dbReference type="InterPro" id="IPR010652">
    <property type="entry name" value="DUF1232"/>
</dbReference>